<dbReference type="Proteomes" id="UP000632740">
    <property type="component" value="Unassembled WGS sequence"/>
</dbReference>
<dbReference type="SUPFAM" id="SSF54593">
    <property type="entry name" value="Glyoxalase/Bleomycin resistance protein/Dihydroxybiphenyl dioxygenase"/>
    <property type="match status" value="1"/>
</dbReference>
<dbReference type="PANTHER" id="PTHR35908:SF1">
    <property type="entry name" value="CONSERVED PROTEIN"/>
    <property type="match status" value="1"/>
</dbReference>
<dbReference type="RefSeq" id="WP_239071187.1">
    <property type="nucleotide sequence ID" value="NZ_BONK01000020.1"/>
</dbReference>
<proteinExistence type="predicted"/>
<dbReference type="EMBL" id="BONK01000020">
    <property type="protein sequence ID" value="GIG23506.1"/>
    <property type="molecule type" value="Genomic_DNA"/>
</dbReference>
<reference evidence="2" key="1">
    <citation type="submission" date="2021-01" db="EMBL/GenBank/DDBJ databases">
        <title>Whole genome shotgun sequence of Cellulomonas chitinilytica NBRC 110799.</title>
        <authorList>
            <person name="Komaki H."/>
            <person name="Tamura T."/>
        </authorList>
    </citation>
    <scope>NUCLEOTIDE SEQUENCE</scope>
    <source>
        <strain evidence="2">NBRC 110799</strain>
    </source>
</reference>
<dbReference type="InterPro" id="IPR037523">
    <property type="entry name" value="VOC_core"/>
</dbReference>
<feature type="domain" description="VOC" evidence="1">
    <location>
        <begin position="4"/>
        <end position="114"/>
    </location>
</feature>
<name>A0A919P8G6_9CELL</name>
<comment type="caution">
    <text evidence="2">The sequence shown here is derived from an EMBL/GenBank/DDBJ whole genome shotgun (WGS) entry which is preliminary data.</text>
</comment>
<sequence>MIGTIDEVVVDCADPGLLARFWAGVLGGEPRARDDDWHYVLPPGWTQLSFQRVPEGKVVKNRLHLDVLVDDIEAATAQAEALGATRLGPVHSAAPGTFQVLQDPEGNEWCVVRPNPRP</sequence>
<dbReference type="CDD" id="cd06587">
    <property type="entry name" value="VOC"/>
    <property type="match status" value="1"/>
</dbReference>
<evidence type="ECO:0000259" key="1">
    <source>
        <dbReference type="PROSITE" id="PS51819"/>
    </source>
</evidence>
<dbReference type="PROSITE" id="PS51819">
    <property type="entry name" value="VOC"/>
    <property type="match status" value="1"/>
</dbReference>
<organism evidence="2 3">
    <name type="scientific">Cellulomonas chitinilytica</name>
    <dbReference type="NCBI Taxonomy" id="398759"/>
    <lineage>
        <taxon>Bacteria</taxon>
        <taxon>Bacillati</taxon>
        <taxon>Actinomycetota</taxon>
        <taxon>Actinomycetes</taxon>
        <taxon>Micrococcales</taxon>
        <taxon>Cellulomonadaceae</taxon>
        <taxon>Cellulomonas</taxon>
    </lineage>
</organism>
<dbReference type="AlphaFoldDB" id="A0A919P8G6"/>
<keyword evidence="3" id="KW-1185">Reference proteome</keyword>
<gene>
    <name evidence="2" type="ORF">Cch01nite_42300</name>
</gene>
<protein>
    <submittedName>
        <fullName evidence="2">Glyoxalase</fullName>
    </submittedName>
</protein>
<dbReference type="Gene3D" id="3.10.180.10">
    <property type="entry name" value="2,3-Dihydroxybiphenyl 1,2-Dioxygenase, domain 1"/>
    <property type="match status" value="1"/>
</dbReference>
<evidence type="ECO:0000313" key="3">
    <source>
        <dbReference type="Proteomes" id="UP000632740"/>
    </source>
</evidence>
<evidence type="ECO:0000313" key="2">
    <source>
        <dbReference type="EMBL" id="GIG23506.1"/>
    </source>
</evidence>
<dbReference type="PANTHER" id="PTHR35908">
    <property type="entry name" value="HYPOTHETICAL FUSION PROTEIN"/>
    <property type="match status" value="1"/>
</dbReference>
<dbReference type="Pfam" id="PF18029">
    <property type="entry name" value="Glyoxalase_6"/>
    <property type="match status" value="1"/>
</dbReference>
<dbReference type="InterPro" id="IPR041581">
    <property type="entry name" value="Glyoxalase_6"/>
</dbReference>
<accession>A0A919P8G6</accession>
<dbReference type="InterPro" id="IPR029068">
    <property type="entry name" value="Glyas_Bleomycin-R_OHBP_Dase"/>
</dbReference>